<evidence type="ECO:0000259" key="2">
    <source>
        <dbReference type="Pfam" id="PF06025"/>
    </source>
</evidence>
<dbReference type="InterPro" id="IPR010314">
    <property type="entry name" value="E3_Ub_ligase_DUF913"/>
</dbReference>
<dbReference type="AlphaFoldDB" id="A0A2N5U6B9"/>
<proteinExistence type="predicted"/>
<name>A0A2N5U6B9_9BASI</name>
<reference evidence="3 4" key="1">
    <citation type="submission" date="2017-11" db="EMBL/GenBank/DDBJ databases">
        <title>De novo assembly and phasing of dikaryotic genomes from two isolates of Puccinia coronata f. sp. avenae, the causal agent of oat crown rust.</title>
        <authorList>
            <person name="Miller M.E."/>
            <person name="Zhang Y."/>
            <person name="Omidvar V."/>
            <person name="Sperschneider J."/>
            <person name="Schwessinger B."/>
            <person name="Raley C."/>
            <person name="Palmer J.M."/>
            <person name="Garnica D."/>
            <person name="Upadhyaya N."/>
            <person name="Rathjen J."/>
            <person name="Taylor J.M."/>
            <person name="Park R.F."/>
            <person name="Dodds P.N."/>
            <person name="Hirsch C.D."/>
            <person name="Kianian S.F."/>
            <person name="Figueroa M."/>
        </authorList>
    </citation>
    <scope>NUCLEOTIDE SEQUENCE [LARGE SCALE GENOMIC DNA]</scope>
    <source>
        <strain evidence="3">12SD80</strain>
    </source>
</reference>
<feature type="domain" description="DUF913" evidence="2">
    <location>
        <begin position="312"/>
        <end position="376"/>
    </location>
</feature>
<dbReference type="Pfam" id="PF06025">
    <property type="entry name" value="DUF913"/>
    <property type="match status" value="1"/>
</dbReference>
<comment type="caution">
    <text evidence="3">The sequence shown here is derived from an EMBL/GenBank/DDBJ whole genome shotgun (WGS) entry which is preliminary data.</text>
</comment>
<organism evidence="3 4">
    <name type="scientific">Puccinia coronata f. sp. avenae</name>
    <dbReference type="NCBI Taxonomy" id="200324"/>
    <lineage>
        <taxon>Eukaryota</taxon>
        <taxon>Fungi</taxon>
        <taxon>Dikarya</taxon>
        <taxon>Basidiomycota</taxon>
        <taxon>Pucciniomycotina</taxon>
        <taxon>Pucciniomycetes</taxon>
        <taxon>Pucciniales</taxon>
        <taxon>Pucciniaceae</taxon>
        <taxon>Puccinia</taxon>
    </lineage>
</organism>
<evidence type="ECO:0000256" key="1">
    <source>
        <dbReference type="SAM" id="MobiDB-lite"/>
    </source>
</evidence>
<protein>
    <recommendedName>
        <fullName evidence="2">DUF913 domain-containing protein</fullName>
    </recommendedName>
</protein>
<feature type="compositionally biased region" description="Basic and acidic residues" evidence="1">
    <location>
        <begin position="23"/>
        <end position="39"/>
    </location>
</feature>
<evidence type="ECO:0000313" key="4">
    <source>
        <dbReference type="Proteomes" id="UP000235392"/>
    </source>
</evidence>
<sequence>MSAQTKILQEHDVLLHYSSDTPAEPRDPLERAGTSKELHQIPSTAAAQQQNPQVHHVSPNKDLAGARRTASLLIRYACRAPGSSGEGRDVQGISPMLVQLTNAGQNPRVLVLTKNYVERSDNELITVLKDASKTGQQYSWSNLMFCQLDQGGVVKDSVTNLDRLLYEFTLAFALFNRIDGLKVFVNRMKEEVDKAHAEHHVGITSSSKPSDLLIGTLILLRRSPQSPLSLDLAPAHLSRNVGELFGHQTYSLAINMMSTSIRSEPTSLAPSAQTNLHNIIRCVVVANPRQDPIKSYIHVLSSASNCFQSATTSISKKEKEKDETDQYSNSLVVILIDIACRLLESMLQNVAHCQDFFTLGAVELLGLLRLPSIPYDFANTQPSVQQSNLNVENGVAYYR</sequence>
<dbReference type="Proteomes" id="UP000235392">
    <property type="component" value="Unassembled WGS sequence"/>
</dbReference>
<feature type="region of interest" description="Disordered" evidence="1">
    <location>
        <begin position="16"/>
        <end position="40"/>
    </location>
</feature>
<evidence type="ECO:0000313" key="3">
    <source>
        <dbReference type="EMBL" id="PLW33208.1"/>
    </source>
</evidence>
<gene>
    <name evidence="3" type="ORF">PCASD_09511</name>
</gene>
<accession>A0A2N5U6B9</accession>
<dbReference type="EMBL" id="PGCI01000225">
    <property type="protein sequence ID" value="PLW33208.1"/>
    <property type="molecule type" value="Genomic_DNA"/>
</dbReference>